<feature type="domain" description="D-isomer specific 2-hydroxyacid dehydrogenase NAD-binding" evidence="3">
    <location>
        <begin position="107"/>
        <end position="276"/>
    </location>
</feature>
<dbReference type="Pfam" id="PF02826">
    <property type="entry name" value="2-Hacid_dh_C"/>
    <property type="match status" value="1"/>
</dbReference>
<dbReference type="OrthoDB" id="9787219at2"/>
<keyword evidence="2" id="KW-0520">NAD</keyword>
<reference evidence="4 5" key="1">
    <citation type="submission" date="2019-07" db="EMBL/GenBank/DDBJ databases">
        <title>Genomic Encyclopedia of Type Strains, Phase I: the one thousand microbial genomes (KMG-I) project.</title>
        <authorList>
            <person name="Kyrpides N."/>
        </authorList>
    </citation>
    <scope>NUCLEOTIDE SEQUENCE [LARGE SCALE GENOMIC DNA]</scope>
    <source>
        <strain evidence="4 5">DSM 375</strain>
    </source>
</reference>
<accession>A0A562IYF7</accession>
<comment type="caution">
    <text evidence="4">The sequence shown here is derived from an EMBL/GenBank/DDBJ whole genome shotgun (WGS) entry which is preliminary data.</text>
</comment>
<proteinExistence type="predicted"/>
<dbReference type="GO" id="GO:0051287">
    <property type="term" value="F:NAD binding"/>
    <property type="evidence" value="ECO:0007669"/>
    <property type="project" value="InterPro"/>
</dbReference>
<dbReference type="PANTHER" id="PTHR43333:SF1">
    <property type="entry name" value="D-ISOMER SPECIFIC 2-HYDROXYACID DEHYDROGENASE NAD-BINDING DOMAIN-CONTAINING PROTEIN"/>
    <property type="match status" value="1"/>
</dbReference>
<evidence type="ECO:0000259" key="3">
    <source>
        <dbReference type="Pfam" id="PF02826"/>
    </source>
</evidence>
<dbReference type="AlphaFoldDB" id="A0A562IYF7"/>
<dbReference type="Proteomes" id="UP000319627">
    <property type="component" value="Unassembled WGS sequence"/>
</dbReference>
<dbReference type="InterPro" id="IPR006140">
    <property type="entry name" value="D-isomer_DH_NAD-bd"/>
</dbReference>
<dbReference type="RefSeq" id="WP_144571160.1">
    <property type="nucleotide sequence ID" value="NZ_VLKG01000004.1"/>
</dbReference>
<evidence type="ECO:0000256" key="2">
    <source>
        <dbReference type="ARBA" id="ARBA00023027"/>
    </source>
</evidence>
<evidence type="ECO:0000313" key="5">
    <source>
        <dbReference type="Proteomes" id="UP000319627"/>
    </source>
</evidence>
<dbReference type="SUPFAM" id="SSF51735">
    <property type="entry name" value="NAD(P)-binding Rossmann-fold domains"/>
    <property type="match status" value="1"/>
</dbReference>
<gene>
    <name evidence="4" type="ORF">LX59_01442</name>
</gene>
<dbReference type="GO" id="GO:0016491">
    <property type="term" value="F:oxidoreductase activity"/>
    <property type="evidence" value="ECO:0007669"/>
    <property type="project" value="UniProtKB-KW"/>
</dbReference>
<name>A0A562IYF7_9GAMM</name>
<evidence type="ECO:0000256" key="1">
    <source>
        <dbReference type="ARBA" id="ARBA00023002"/>
    </source>
</evidence>
<evidence type="ECO:0000313" key="4">
    <source>
        <dbReference type="EMBL" id="TWH75932.1"/>
    </source>
</evidence>
<dbReference type="InterPro" id="IPR036291">
    <property type="entry name" value="NAD(P)-bd_dom_sf"/>
</dbReference>
<dbReference type="Gene3D" id="3.40.50.720">
    <property type="entry name" value="NAD(P)-binding Rossmann-like Domain"/>
    <property type="match status" value="2"/>
</dbReference>
<protein>
    <submittedName>
        <fullName evidence="4">Phosphoglycerate dehydrogenase-like enzyme</fullName>
    </submittedName>
</protein>
<keyword evidence="1" id="KW-0560">Oxidoreductase</keyword>
<dbReference type="PANTHER" id="PTHR43333">
    <property type="entry name" value="2-HACID_DH_C DOMAIN-CONTAINING PROTEIN"/>
    <property type="match status" value="1"/>
</dbReference>
<dbReference type="CDD" id="cd12180">
    <property type="entry name" value="2-Hacid_dh_15"/>
    <property type="match status" value="1"/>
</dbReference>
<sequence>MSGLLIASQLDEATNRFLQSQLPQDEVIGITLGLLPKLPEQTAALLVRPIEIRGLSQPQPPAGWPFQVQWTQLSSAGIDAYPKWLFQRPVASAQGTATEAIVEYVLAAIFSATKRIPELWVKDSRWSFIPQTPVRGSTLGILGFGSIGQHLAEQAQHLGMQVIASRRSKQLIELAGVETAASLEELFARADHLVIAAPLTEETRGLVGRALLAHAKPGQHLINIARGPLLDHSALLEALDSERLGLATLDVTDPEPLPDGHPLYLHPRVRISPHTSGISTLGQRRIAERFLDNLQRFKTGQPLLYPVDRQRGY</sequence>
<dbReference type="EMBL" id="VLKG01000004">
    <property type="protein sequence ID" value="TWH75932.1"/>
    <property type="molecule type" value="Genomic_DNA"/>
</dbReference>
<organism evidence="4 5">
    <name type="scientific">Azomonas agilis</name>
    <dbReference type="NCBI Taxonomy" id="116849"/>
    <lineage>
        <taxon>Bacteria</taxon>
        <taxon>Pseudomonadati</taxon>
        <taxon>Pseudomonadota</taxon>
        <taxon>Gammaproteobacteria</taxon>
        <taxon>Pseudomonadales</taxon>
        <taxon>Pseudomonadaceae</taxon>
        <taxon>Azomonas</taxon>
    </lineage>
</organism>
<keyword evidence="5" id="KW-1185">Reference proteome</keyword>